<keyword evidence="3" id="KW-1185">Reference proteome</keyword>
<dbReference type="OrthoDB" id="5636019at2"/>
<dbReference type="RefSeq" id="WP_115301589.1">
    <property type="nucleotide sequence ID" value="NZ_CAAAHO010000011.1"/>
</dbReference>
<evidence type="ECO:0000313" key="2">
    <source>
        <dbReference type="EMBL" id="STX27796.1"/>
    </source>
</evidence>
<feature type="compositionally biased region" description="Basic and acidic residues" evidence="1">
    <location>
        <begin position="460"/>
        <end position="472"/>
    </location>
</feature>
<evidence type="ECO:0000256" key="1">
    <source>
        <dbReference type="SAM" id="MobiDB-lite"/>
    </source>
</evidence>
<feature type="region of interest" description="Disordered" evidence="1">
    <location>
        <begin position="516"/>
        <end position="544"/>
    </location>
</feature>
<dbReference type="AlphaFoldDB" id="A0A378HZS4"/>
<feature type="region of interest" description="Disordered" evidence="1">
    <location>
        <begin position="413"/>
        <end position="474"/>
    </location>
</feature>
<sequence length="718" mass="82313">MQLGPYWCEEQRLWVRFSVQDDKSCVAEVANSKKDDLSTTTPWTRAETDFWAVSAELLPPGQDVKDYSIIDVNYGFCLRDGTLYRTDWHRSPYIRENQFEMGYLDGDQFKRINPNQLGAADPFANQAAPESVKHTLSELPCTPEMQVAQQAAQQERWQSWKQSAARSSLINQVILTSDLPELEEKLTTLADARGVLYSYCGSEIAGLLDPNLYDDFSRYLAKLEEISDERSDLYQGLIHIASQTAFDRETALNPGNQNANLKQHLYLSKLNYFLDLIAAERENLLACLHLPITPLDYVMPEIRSPRIALATDRKENGEDEHDWVSDLSEEEQLELVIAQSLQAETITREQWLARKEYGEPFIEENYDRDSFLANTDDLSEDQFISSPLSTRHEPDSSLLHDLDEEEQVRIAKARSLRDQEYERDEKTSTGQSFYSQSSSEDEESFSSSDDDLPSHSSIARIREEEPRVRDNLHSSQEWQNRIYTEQRLTSAYTMASNFPKPENHESSRPFFFPEAVTPEKEDEESLSSSDDDLSGNSSEEEDIESRVFSHLGEESEYDAALGAELHHERNESVPQAVIDESTLLAIKNAVNMAVTNYQDWYNADSSAHHDNKYFRGPHGFFSKLFFHGMTGQKRADDLNKQIQEVENKDEIIGMINTFLCDPNRRYRGHSFSSFLLDQLSQLPEELPWHGLEPSPGTNHYSQAEVIERLAEKNIYSST</sequence>
<evidence type="ECO:0000313" key="3">
    <source>
        <dbReference type="Proteomes" id="UP000254968"/>
    </source>
</evidence>
<feature type="compositionally biased region" description="Acidic residues" evidence="1">
    <location>
        <begin position="520"/>
        <end position="543"/>
    </location>
</feature>
<protein>
    <recommendedName>
        <fullName evidence="4">Dot/Icm T4SS effector</fullName>
    </recommendedName>
</protein>
<proteinExistence type="predicted"/>
<feature type="compositionally biased region" description="Acidic residues" evidence="1">
    <location>
        <begin position="439"/>
        <end position="451"/>
    </location>
</feature>
<name>A0A378HZS4_9GAMM</name>
<accession>A0A378HZS4</accession>
<gene>
    <name evidence="2" type="ORF">NCTC13315_00312</name>
</gene>
<organism evidence="2 3">
    <name type="scientific">Legionella beliardensis</name>
    <dbReference type="NCBI Taxonomy" id="91822"/>
    <lineage>
        <taxon>Bacteria</taxon>
        <taxon>Pseudomonadati</taxon>
        <taxon>Pseudomonadota</taxon>
        <taxon>Gammaproteobacteria</taxon>
        <taxon>Legionellales</taxon>
        <taxon>Legionellaceae</taxon>
        <taxon>Legionella</taxon>
    </lineage>
</organism>
<reference evidence="2 3" key="1">
    <citation type="submission" date="2018-06" db="EMBL/GenBank/DDBJ databases">
        <authorList>
            <consortium name="Pathogen Informatics"/>
            <person name="Doyle S."/>
        </authorList>
    </citation>
    <scope>NUCLEOTIDE SEQUENCE [LARGE SCALE GENOMIC DNA]</scope>
    <source>
        <strain evidence="2 3">NCTC13315</strain>
    </source>
</reference>
<feature type="compositionally biased region" description="Basic and acidic residues" evidence="1">
    <location>
        <begin position="415"/>
        <end position="427"/>
    </location>
</feature>
<dbReference type="Proteomes" id="UP000254968">
    <property type="component" value="Unassembled WGS sequence"/>
</dbReference>
<dbReference type="EMBL" id="UGNV01000001">
    <property type="protein sequence ID" value="STX27796.1"/>
    <property type="molecule type" value="Genomic_DNA"/>
</dbReference>
<evidence type="ECO:0008006" key="4">
    <source>
        <dbReference type="Google" id="ProtNLM"/>
    </source>
</evidence>